<evidence type="ECO:0000313" key="13">
    <source>
        <dbReference type="Proteomes" id="UP000469523"/>
    </source>
</evidence>
<dbReference type="PRINTS" id="PR00812">
    <property type="entry name" value="BCTERIALGSPF"/>
</dbReference>
<comment type="subcellular location">
    <subcellularLocation>
        <location evidence="1">Cell inner membrane</location>
        <topology evidence="1">Multi-pass membrane protein</topology>
    </subcellularLocation>
    <subcellularLocation>
        <location evidence="9">Cell membrane</location>
        <topology evidence="9">Multi-pass membrane protein</topology>
    </subcellularLocation>
</comment>
<accession>A0A6N7XVR3</accession>
<dbReference type="PANTHER" id="PTHR30012:SF0">
    <property type="entry name" value="TYPE II SECRETION SYSTEM PROTEIN F-RELATED"/>
    <property type="match status" value="1"/>
</dbReference>
<dbReference type="InterPro" id="IPR001992">
    <property type="entry name" value="T2SS_GspF/T4SS_PilC_CS"/>
</dbReference>
<comment type="caution">
    <text evidence="12">The sequence shown here is derived from an EMBL/GenBank/DDBJ whole genome shotgun (WGS) entry which is preliminary data.</text>
</comment>
<dbReference type="FunFam" id="1.20.81.30:FF:000001">
    <property type="entry name" value="Type II secretion system protein F"/>
    <property type="match status" value="2"/>
</dbReference>
<feature type="transmembrane region" description="Helical" evidence="10">
    <location>
        <begin position="220"/>
        <end position="238"/>
    </location>
</feature>
<dbReference type="PANTHER" id="PTHR30012">
    <property type="entry name" value="GENERAL SECRETION PATHWAY PROTEIN"/>
    <property type="match status" value="1"/>
</dbReference>
<evidence type="ECO:0000313" key="12">
    <source>
        <dbReference type="EMBL" id="MST99869.1"/>
    </source>
</evidence>
<evidence type="ECO:0000256" key="9">
    <source>
        <dbReference type="RuleBase" id="RU003923"/>
    </source>
</evidence>
<keyword evidence="13" id="KW-1185">Reference proteome</keyword>
<sequence>MIYKYKAVSQDTGQIVEGFFEGEEESDVLAMIKGNNYVPIFIEKDIELDGKIDLFSKKVKKRDLAVFCRQFYTMLDAGIGIIKCLEILEKQSENKTLVKSLGGIYEDVQKGFTLSESMRKHKKIFPPLLINMVQAGEVSGNLDTIMERMAVHFEKENKLEQKIKSAMIYPIILSIVSIAVVIFLLVAVMPTFIGMFESSGEVLPVPTQILLNISNWLTEFWYLFLGVVILSITGFMLYKETPSGKTTLDNIKLKIPIVKDTNVKIITSRFTRTLSTLMSSGIPLLESIEVVGRVVGNKVVENKLEKSIEDIRKGVTLSRAVNEMKLFPPMVDSMIKVGEESGALDDILYKTADFYDDEVEVALQRMTTLMEPMMLVIMAIIIGFIVIAMTMPMFDMVNTI</sequence>
<comment type="similarity">
    <text evidence="2 9">Belongs to the GSP F family.</text>
</comment>
<evidence type="ECO:0000256" key="6">
    <source>
        <dbReference type="ARBA" id="ARBA00022692"/>
    </source>
</evidence>
<feature type="transmembrane region" description="Helical" evidence="10">
    <location>
        <begin position="168"/>
        <end position="193"/>
    </location>
</feature>
<dbReference type="RefSeq" id="WP_154437883.1">
    <property type="nucleotide sequence ID" value="NZ_JAHLPJ010000001.1"/>
</dbReference>
<evidence type="ECO:0000256" key="3">
    <source>
        <dbReference type="ARBA" id="ARBA00022448"/>
    </source>
</evidence>
<feature type="domain" description="Type II secretion system protein GspF" evidence="11">
    <location>
        <begin position="270"/>
        <end position="392"/>
    </location>
</feature>
<keyword evidence="3 9" id="KW-0813">Transport</keyword>
<evidence type="ECO:0000256" key="8">
    <source>
        <dbReference type="ARBA" id="ARBA00023136"/>
    </source>
</evidence>
<dbReference type="InterPro" id="IPR042094">
    <property type="entry name" value="T2SS_GspF_sf"/>
</dbReference>
<gene>
    <name evidence="12" type="ORF">FYJ83_00125</name>
</gene>
<name>A0A6N7XVR3_9FIRM</name>
<dbReference type="InterPro" id="IPR018076">
    <property type="entry name" value="T2SS_GspF_dom"/>
</dbReference>
<evidence type="ECO:0000256" key="7">
    <source>
        <dbReference type="ARBA" id="ARBA00022989"/>
    </source>
</evidence>
<keyword evidence="6 9" id="KW-0812">Transmembrane</keyword>
<evidence type="ECO:0000256" key="5">
    <source>
        <dbReference type="ARBA" id="ARBA00022519"/>
    </source>
</evidence>
<evidence type="ECO:0000259" key="11">
    <source>
        <dbReference type="Pfam" id="PF00482"/>
    </source>
</evidence>
<dbReference type="Gene3D" id="1.20.81.30">
    <property type="entry name" value="Type II secretion system (T2SS), domain F"/>
    <property type="match status" value="2"/>
</dbReference>
<dbReference type="EMBL" id="VUNQ01000001">
    <property type="protein sequence ID" value="MST99869.1"/>
    <property type="molecule type" value="Genomic_DNA"/>
</dbReference>
<keyword evidence="4" id="KW-1003">Cell membrane</keyword>
<dbReference type="Pfam" id="PF00482">
    <property type="entry name" value="T2SSF"/>
    <property type="match status" value="2"/>
</dbReference>
<keyword evidence="8 10" id="KW-0472">Membrane</keyword>
<keyword evidence="5" id="KW-0997">Cell inner membrane</keyword>
<feature type="transmembrane region" description="Helical" evidence="10">
    <location>
        <begin position="373"/>
        <end position="394"/>
    </location>
</feature>
<feature type="domain" description="Type II secretion system protein GspF" evidence="11">
    <location>
        <begin position="67"/>
        <end position="190"/>
    </location>
</feature>
<proteinExistence type="inferred from homology"/>
<dbReference type="PROSITE" id="PS00874">
    <property type="entry name" value="T2SP_F"/>
    <property type="match status" value="1"/>
</dbReference>
<organism evidence="12 13">
    <name type="scientific">Tissierella pigra</name>
    <dbReference type="NCBI Taxonomy" id="2607614"/>
    <lineage>
        <taxon>Bacteria</taxon>
        <taxon>Bacillati</taxon>
        <taxon>Bacillota</taxon>
        <taxon>Tissierellia</taxon>
        <taxon>Tissierellales</taxon>
        <taxon>Tissierellaceae</taxon>
        <taxon>Tissierella</taxon>
    </lineage>
</organism>
<dbReference type="GO" id="GO:0009306">
    <property type="term" value="P:protein secretion"/>
    <property type="evidence" value="ECO:0007669"/>
    <property type="project" value="InterPro"/>
</dbReference>
<evidence type="ECO:0000256" key="4">
    <source>
        <dbReference type="ARBA" id="ARBA00022475"/>
    </source>
</evidence>
<protein>
    <submittedName>
        <fullName evidence="12">Type II secretion system F family protein</fullName>
    </submittedName>
</protein>
<keyword evidence="7 10" id="KW-1133">Transmembrane helix</keyword>
<reference evidence="12 13" key="1">
    <citation type="submission" date="2019-09" db="EMBL/GenBank/DDBJ databases">
        <title>In-depth cultivation of the pig gut microbiome towards novel bacterial diversity and tailored functional studies.</title>
        <authorList>
            <person name="Wylensek D."/>
            <person name="Hitch T.C.A."/>
            <person name="Clavel T."/>
        </authorList>
    </citation>
    <scope>NUCLEOTIDE SEQUENCE [LARGE SCALE GENOMIC DNA]</scope>
    <source>
        <strain evidence="12 13">WCA3-693-APC-4?</strain>
    </source>
</reference>
<dbReference type="Proteomes" id="UP000469523">
    <property type="component" value="Unassembled WGS sequence"/>
</dbReference>
<dbReference type="AlphaFoldDB" id="A0A6N7XVR3"/>
<evidence type="ECO:0000256" key="1">
    <source>
        <dbReference type="ARBA" id="ARBA00004429"/>
    </source>
</evidence>
<dbReference type="InterPro" id="IPR003004">
    <property type="entry name" value="GspF/PilC"/>
</dbReference>
<evidence type="ECO:0000256" key="2">
    <source>
        <dbReference type="ARBA" id="ARBA00005745"/>
    </source>
</evidence>
<evidence type="ECO:0000256" key="10">
    <source>
        <dbReference type="SAM" id="Phobius"/>
    </source>
</evidence>
<dbReference type="GO" id="GO:0005886">
    <property type="term" value="C:plasma membrane"/>
    <property type="evidence" value="ECO:0007669"/>
    <property type="project" value="UniProtKB-SubCell"/>
</dbReference>